<sequence>MARRKRKVVTETILIDCDAPSSSPTDASFKAHSNLTEPEADEREWSFAADSSSLIPVRYPRRQRSKRKIGTKNEISLQEKLNSGAFECYFQSHWSLLIFCHFGESLQSETRTPCMLLLDSLEKANPRRLEPEIRKFVLDIYKAEGRLETKDSIYRIPLLVPEVPQQRNDVECGSFVLYFINLFVESAPEDFSMESYPYFMKKNWFTPEGLESFCKKMESLNEKSDVYELL</sequence>
<keyword evidence="3" id="KW-0378">Hydrolase</keyword>
<evidence type="ECO:0000256" key="4">
    <source>
        <dbReference type="ARBA" id="ARBA00022807"/>
    </source>
</evidence>
<evidence type="ECO:0000256" key="2">
    <source>
        <dbReference type="ARBA" id="ARBA00022670"/>
    </source>
</evidence>
<evidence type="ECO:0000259" key="5">
    <source>
        <dbReference type="PROSITE" id="PS50600"/>
    </source>
</evidence>
<dbReference type="InterPro" id="IPR038765">
    <property type="entry name" value="Papain-like_cys_pep_sf"/>
</dbReference>
<dbReference type="PROSITE" id="PS50600">
    <property type="entry name" value="ULP_PROTEASE"/>
    <property type="match status" value="1"/>
</dbReference>
<dbReference type="PANTHER" id="PTHR46915">
    <property type="entry name" value="UBIQUITIN-LIKE PROTEASE 4-RELATED"/>
    <property type="match status" value="1"/>
</dbReference>
<evidence type="ECO:0000313" key="6">
    <source>
        <dbReference type="EMBL" id="SPC87013.1"/>
    </source>
</evidence>
<dbReference type="Pfam" id="PF02902">
    <property type="entry name" value="Peptidase_C48"/>
    <property type="match status" value="1"/>
</dbReference>
<dbReference type="AlphaFoldDB" id="A0A2N9FIK6"/>
<proteinExistence type="inferred from homology"/>
<dbReference type="EMBL" id="OIVN01000890">
    <property type="protein sequence ID" value="SPC87013.1"/>
    <property type="molecule type" value="Genomic_DNA"/>
</dbReference>
<evidence type="ECO:0000256" key="1">
    <source>
        <dbReference type="ARBA" id="ARBA00005234"/>
    </source>
</evidence>
<dbReference type="PANTHER" id="PTHR46915:SF6">
    <property type="entry name" value="CYSTEINE PROTEINASES SUPERFAMILY PROTEIN"/>
    <property type="match status" value="1"/>
</dbReference>
<gene>
    <name evidence="6" type="ORF">FSB_LOCUS14895</name>
</gene>
<dbReference type="GO" id="GO:0016926">
    <property type="term" value="P:protein desumoylation"/>
    <property type="evidence" value="ECO:0007669"/>
    <property type="project" value="UniProtKB-ARBA"/>
</dbReference>
<comment type="similarity">
    <text evidence="1">Belongs to the peptidase C48 family.</text>
</comment>
<keyword evidence="2" id="KW-0645">Protease</keyword>
<dbReference type="InterPro" id="IPR003653">
    <property type="entry name" value="Peptidase_C48_C"/>
</dbReference>
<accession>A0A2N9FIK6</accession>
<dbReference type="SUPFAM" id="SSF54001">
    <property type="entry name" value="Cysteine proteinases"/>
    <property type="match status" value="1"/>
</dbReference>
<name>A0A2N9FIK6_FAGSY</name>
<keyword evidence="4" id="KW-0788">Thiol protease</keyword>
<organism evidence="6">
    <name type="scientific">Fagus sylvatica</name>
    <name type="common">Beechnut</name>
    <dbReference type="NCBI Taxonomy" id="28930"/>
    <lineage>
        <taxon>Eukaryota</taxon>
        <taxon>Viridiplantae</taxon>
        <taxon>Streptophyta</taxon>
        <taxon>Embryophyta</taxon>
        <taxon>Tracheophyta</taxon>
        <taxon>Spermatophyta</taxon>
        <taxon>Magnoliopsida</taxon>
        <taxon>eudicotyledons</taxon>
        <taxon>Gunneridae</taxon>
        <taxon>Pentapetalae</taxon>
        <taxon>rosids</taxon>
        <taxon>fabids</taxon>
        <taxon>Fagales</taxon>
        <taxon>Fagaceae</taxon>
        <taxon>Fagus</taxon>
    </lineage>
</organism>
<protein>
    <recommendedName>
        <fullName evidence="5">Ubiquitin-like protease family profile domain-containing protein</fullName>
    </recommendedName>
</protein>
<reference evidence="6" key="1">
    <citation type="submission" date="2018-02" db="EMBL/GenBank/DDBJ databases">
        <authorList>
            <person name="Cohen D.B."/>
            <person name="Kent A.D."/>
        </authorList>
    </citation>
    <scope>NUCLEOTIDE SEQUENCE</scope>
</reference>
<dbReference type="Gene3D" id="3.40.395.10">
    <property type="entry name" value="Adenoviral Proteinase, Chain A"/>
    <property type="match status" value="1"/>
</dbReference>
<feature type="domain" description="Ubiquitin-like protease family profile" evidence="5">
    <location>
        <begin position="1"/>
        <end position="183"/>
    </location>
</feature>
<evidence type="ECO:0000256" key="3">
    <source>
        <dbReference type="ARBA" id="ARBA00022801"/>
    </source>
</evidence>
<dbReference type="GO" id="GO:0006508">
    <property type="term" value="P:proteolysis"/>
    <property type="evidence" value="ECO:0007669"/>
    <property type="project" value="UniProtKB-KW"/>
</dbReference>
<dbReference type="GO" id="GO:0008234">
    <property type="term" value="F:cysteine-type peptidase activity"/>
    <property type="evidence" value="ECO:0007669"/>
    <property type="project" value="UniProtKB-KW"/>
</dbReference>